<dbReference type="AlphaFoldDB" id="A0A316DEX7"/>
<reference evidence="3 4" key="1">
    <citation type="submission" date="2018-05" db="EMBL/GenBank/DDBJ databases">
        <title>Genomic Encyclopedia of Archaeal and Bacterial Type Strains, Phase II (KMG-II): from individual species to whole genera.</title>
        <authorList>
            <person name="Goeker M."/>
        </authorList>
    </citation>
    <scope>NUCLEOTIDE SEQUENCE [LARGE SCALE GENOMIC DNA]</scope>
    <source>
        <strain evidence="3 4">DSM 22214</strain>
    </source>
</reference>
<name>A0A316DEX7_9BACT</name>
<dbReference type="RefSeq" id="WP_109745373.1">
    <property type="nucleotide sequence ID" value="NZ_QGGO01000044.1"/>
</dbReference>
<dbReference type="InterPro" id="IPR020209">
    <property type="entry name" value="Cas6b_C"/>
</dbReference>
<evidence type="ECO:0008006" key="5">
    <source>
        <dbReference type="Google" id="ProtNLM"/>
    </source>
</evidence>
<organism evidence="3 4">
    <name type="scientific">Arcicella aurantiaca</name>
    <dbReference type="NCBI Taxonomy" id="591202"/>
    <lineage>
        <taxon>Bacteria</taxon>
        <taxon>Pseudomonadati</taxon>
        <taxon>Bacteroidota</taxon>
        <taxon>Cytophagia</taxon>
        <taxon>Cytophagales</taxon>
        <taxon>Flectobacillaceae</taxon>
        <taxon>Arcicella</taxon>
    </lineage>
</organism>
<feature type="domain" description="Cas6b C-terminal" evidence="1">
    <location>
        <begin position="111"/>
        <end position="224"/>
    </location>
</feature>
<keyword evidence="4" id="KW-1185">Reference proteome</keyword>
<dbReference type="InterPro" id="IPR041528">
    <property type="entry name" value="Cas6b_N"/>
</dbReference>
<dbReference type="EMBL" id="QGGO01000044">
    <property type="protein sequence ID" value="PWK16771.1"/>
    <property type="molecule type" value="Genomic_DNA"/>
</dbReference>
<dbReference type="Proteomes" id="UP000245489">
    <property type="component" value="Unassembled WGS sequence"/>
</dbReference>
<dbReference type="Pfam" id="PF17955">
    <property type="entry name" value="Cas6b_N"/>
    <property type="match status" value="1"/>
</dbReference>
<gene>
    <name evidence="3" type="ORF">LV89_04729</name>
</gene>
<sequence length="224" mass="25737">MTIKLPQTIITFPEIRLQTRDAHKLRGFFGNLFKEHSILLHNHFQDTGEFRQGYTLVQYKVLDHIPTLVGLGEGADLLVDLFLKIKHLEIDGHFFEVMAKNINHSVVDIGLSNSLFEYRFESLWMALNQNNYRDFIKATSDEQDVIFNRILKNNLLAFLNGMGCQLTKNEPIMCKFSLKKTRETNFKDNKMMGFQGSFMCNALLPNLIGLGKSVSRGYGTIIKI</sequence>
<evidence type="ECO:0000313" key="3">
    <source>
        <dbReference type="EMBL" id="PWK16771.1"/>
    </source>
</evidence>
<feature type="domain" description="Cas6b N-terminal" evidence="2">
    <location>
        <begin position="8"/>
        <end position="104"/>
    </location>
</feature>
<proteinExistence type="predicted"/>
<accession>A0A316DEX7</accession>
<evidence type="ECO:0000259" key="1">
    <source>
        <dbReference type="Pfam" id="PF17262"/>
    </source>
</evidence>
<comment type="caution">
    <text evidence="3">The sequence shown here is derived from an EMBL/GenBank/DDBJ whole genome shotgun (WGS) entry which is preliminary data.</text>
</comment>
<evidence type="ECO:0000313" key="4">
    <source>
        <dbReference type="Proteomes" id="UP000245489"/>
    </source>
</evidence>
<dbReference type="Pfam" id="PF17262">
    <property type="entry name" value="Cas6b_C"/>
    <property type="match status" value="1"/>
</dbReference>
<dbReference type="OrthoDB" id="656505at2"/>
<protein>
    <recommendedName>
        <fullName evidence="5">DNA repair protein</fullName>
    </recommendedName>
</protein>
<evidence type="ECO:0000259" key="2">
    <source>
        <dbReference type="Pfam" id="PF17955"/>
    </source>
</evidence>